<organism evidence="2 3">
    <name type="scientific">Akkermansia glycaniphila</name>
    <dbReference type="NCBI Taxonomy" id="1679444"/>
    <lineage>
        <taxon>Bacteria</taxon>
        <taxon>Pseudomonadati</taxon>
        <taxon>Verrucomicrobiota</taxon>
        <taxon>Verrucomicrobiia</taxon>
        <taxon>Verrucomicrobiales</taxon>
        <taxon>Akkermansiaceae</taxon>
        <taxon>Akkermansia</taxon>
    </lineage>
</organism>
<reference evidence="3" key="1">
    <citation type="submission" date="2016-09" db="EMBL/GenBank/DDBJ databases">
        <authorList>
            <person name="Koehorst J."/>
        </authorList>
    </citation>
    <scope>NUCLEOTIDE SEQUENCE [LARGE SCALE GENOMIC DNA]</scope>
</reference>
<feature type="chain" id="PRO_5014266568" evidence="1">
    <location>
        <begin position="27"/>
        <end position="324"/>
    </location>
</feature>
<gene>
    <name evidence="2" type="ORF">PYTT_0834</name>
</gene>
<feature type="signal peptide" evidence="1">
    <location>
        <begin position="1"/>
        <end position="26"/>
    </location>
</feature>
<keyword evidence="3" id="KW-1185">Reference proteome</keyword>
<dbReference type="AlphaFoldDB" id="A0A1C7PDB7"/>
<evidence type="ECO:0000313" key="3">
    <source>
        <dbReference type="Proteomes" id="UP000176204"/>
    </source>
</evidence>
<dbReference type="EMBL" id="LT629973">
    <property type="protein sequence ID" value="SEH79888.1"/>
    <property type="molecule type" value="Genomic_DNA"/>
</dbReference>
<protein>
    <submittedName>
        <fullName evidence="2">Uncharacterized protein</fullName>
    </submittedName>
</protein>
<keyword evidence="1" id="KW-0732">Signal</keyword>
<dbReference type="Proteomes" id="UP000176204">
    <property type="component" value="Chromosome I"/>
</dbReference>
<sequence length="324" mass="35934">MKTVIDGKNAVWAVLASMFFVTSVEAQTAGAAVAPSRPAAVPEKATDVLDGLPDARRKQVWADHRGGQGCSLVKREIEGKVRYCLVPPADVTAAGGGAGTEFRYADMDELVRDLMRFGQFTRDVCGDSHAGEEMQKEASGAKTLPLTPDELEKLKLSAGKYPPAWKAEDVRRYYLVRLESADGKVCYRGSIDLPPAGMYEKEFSWEGWETFDDVEALERLIRRWNGAMIPVVVDSGYFRNMPKDAEVSFCPDEEWDAICEAAQLPVDIVIGPEKAAVGPTFRVGLDEKEMDAEIENIKQELADRERMLLNKTRCLKEQMGGYIK</sequence>
<dbReference type="RefSeq" id="WP_067773931.1">
    <property type="nucleotide sequence ID" value="NZ_LIGX01000015.1"/>
</dbReference>
<proteinExistence type="predicted"/>
<name>A0A1C7PDB7_9BACT</name>
<dbReference type="KEGG" id="agl:PYTT_0834"/>
<evidence type="ECO:0000313" key="2">
    <source>
        <dbReference type="EMBL" id="SEH79888.1"/>
    </source>
</evidence>
<accession>A0A1C7PDB7</accession>
<evidence type="ECO:0000256" key="1">
    <source>
        <dbReference type="SAM" id="SignalP"/>
    </source>
</evidence>